<evidence type="ECO:0000313" key="3">
    <source>
        <dbReference type="EMBL" id="PJR04782.1"/>
    </source>
</evidence>
<feature type="compositionally biased region" description="Low complexity" evidence="1">
    <location>
        <begin position="86"/>
        <end position="99"/>
    </location>
</feature>
<evidence type="ECO:0008006" key="5">
    <source>
        <dbReference type="Google" id="ProtNLM"/>
    </source>
</evidence>
<dbReference type="AlphaFoldDB" id="A0A2M9R7E4"/>
<dbReference type="Gene3D" id="3.30.1150.10">
    <property type="match status" value="1"/>
</dbReference>
<dbReference type="EMBL" id="NIPO01000001">
    <property type="protein sequence ID" value="PJR04782.1"/>
    <property type="molecule type" value="Genomic_DNA"/>
</dbReference>
<reference evidence="3 4" key="1">
    <citation type="submission" date="2017-06" db="EMBL/GenBank/DDBJ databases">
        <title>Description of Avrilella dinanensis gen. nov. sp. nov.</title>
        <authorList>
            <person name="Leyer C."/>
            <person name="Sassi M."/>
            <person name="Minet J."/>
            <person name="Kayal S."/>
            <person name="Cattoir V."/>
        </authorList>
    </citation>
    <scope>NUCLEOTIDE SEQUENCE [LARGE SCALE GENOMIC DNA]</scope>
    <source>
        <strain evidence="3 4">UR159</strain>
    </source>
</reference>
<comment type="caution">
    <text evidence="3">The sequence shown here is derived from an EMBL/GenBank/DDBJ whole genome shotgun (WGS) entry which is preliminary data.</text>
</comment>
<sequence>MLRTDSERKSFLITSSIFTILLLVVFLFKFSSNPEPFMQNGGEILIRFGDSTKGRGNQNQQVAQVVENQPETRTAVASSASKPAEQRVVTQNTQQATTVKSADKPNKNTQQQTRQTVSSSTSNALNNILSGNAGGAGDDNVDGNKGSKDGSKYSNSYYGSGQGTSVGGGTSWGLQGRSLVSNRPYKPDCNETGTVVVQVTVNRQGMVTNAERSLKGTTNTAPCLVEPAIKTAKSFRWKPDNNAPASQIGFVVINFKVGG</sequence>
<feature type="region of interest" description="Disordered" evidence="1">
    <location>
        <begin position="75"/>
        <end position="148"/>
    </location>
</feature>
<evidence type="ECO:0000313" key="4">
    <source>
        <dbReference type="Proteomes" id="UP000231960"/>
    </source>
</evidence>
<feature type="compositionally biased region" description="Low complexity" evidence="1">
    <location>
        <begin position="109"/>
        <end position="122"/>
    </location>
</feature>
<keyword evidence="2" id="KW-1133">Transmembrane helix</keyword>
<evidence type="ECO:0000256" key="2">
    <source>
        <dbReference type="SAM" id="Phobius"/>
    </source>
</evidence>
<keyword evidence="4" id="KW-1185">Reference proteome</keyword>
<proteinExistence type="predicted"/>
<gene>
    <name evidence="3" type="ORF">CDL10_09690</name>
</gene>
<dbReference type="RefSeq" id="WP_100678339.1">
    <property type="nucleotide sequence ID" value="NZ_NIPO01000001.1"/>
</dbReference>
<protein>
    <recommendedName>
        <fullName evidence="5">Energy transducer TonB</fullName>
    </recommendedName>
</protein>
<organism evidence="3 4">
    <name type="scientific">Avrilella dinanensis</name>
    <dbReference type="NCBI Taxonomy" id="2008672"/>
    <lineage>
        <taxon>Bacteria</taxon>
        <taxon>Pseudomonadati</taxon>
        <taxon>Bacteroidota</taxon>
        <taxon>Flavobacteriia</taxon>
        <taxon>Flavobacteriales</taxon>
        <taxon>Flavobacteriaceae</taxon>
        <taxon>Avrilella</taxon>
    </lineage>
</organism>
<dbReference type="Proteomes" id="UP000231960">
    <property type="component" value="Unassembled WGS sequence"/>
</dbReference>
<feature type="transmembrane region" description="Helical" evidence="2">
    <location>
        <begin position="12"/>
        <end position="30"/>
    </location>
</feature>
<dbReference type="OrthoDB" id="676306at2"/>
<dbReference type="SUPFAM" id="SSF74653">
    <property type="entry name" value="TolA/TonB C-terminal domain"/>
    <property type="match status" value="1"/>
</dbReference>
<evidence type="ECO:0000256" key="1">
    <source>
        <dbReference type="SAM" id="MobiDB-lite"/>
    </source>
</evidence>
<accession>A0A2M9R7E4</accession>
<keyword evidence="2" id="KW-0472">Membrane</keyword>
<name>A0A2M9R7E4_9FLAO</name>
<keyword evidence="2" id="KW-0812">Transmembrane</keyword>